<dbReference type="Pfam" id="PF09754">
    <property type="entry name" value="PAC2"/>
    <property type="match status" value="1"/>
</dbReference>
<organism evidence="1 2">
    <name type="scientific">Amycolatopsis antarctica</name>
    <dbReference type="NCBI Taxonomy" id="1854586"/>
    <lineage>
        <taxon>Bacteria</taxon>
        <taxon>Bacillati</taxon>
        <taxon>Actinomycetota</taxon>
        <taxon>Actinomycetes</taxon>
        <taxon>Pseudonocardiales</taxon>
        <taxon>Pseudonocardiaceae</taxon>
        <taxon>Amycolatopsis</taxon>
    </lineage>
</organism>
<dbReference type="PIRSF" id="PIRSF028754">
    <property type="entry name" value="UCP028754"/>
    <property type="match status" value="1"/>
</dbReference>
<dbReference type="RefSeq" id="WP_094864145.1">
    <property type="nucleotide sequence ID" value="NZ_NKYE01000012.1"/>
</dbReference>
<comment type="caution">
    <text evidence="1">The sequence shown here is derived from an EMBL/GenBank/DDBJ whole genome shotgun (WGS) entry which is preliminary data.</text>
</comment>
<keyword evidence="2" id="KW-1185">Reference proteome</keyword>
<dbReference type="Gene3D" id="3.40.50.10900">
    <property type="entry name" value="PAC-like subunit"/>
    <property type="match status" value="1"/>
</dbReference>
<dbReference type="InterPro" id="IPR019151">
    <property type="entry name" value="Proteasome_assmbl_chaperone_2"/>
</dbReference>
<dbReference type="InParanoid" id="A0A263CZG6"/>
<dbReference type="OrthoDB" id="3733464at2"/>
<dbReference type="InterPro" id="IPR008492">
    <property type="entry name" value="Rv2714-like"/>
</dbReference>
<gene>
    <name evidence="1" type="ORF">CFN78_18690</name>
</gene>
<dbReference type="AlphaFoldDB" id="A0A263CZG6"/>
<dbReference type="InterPro" id="IPR038389">
    <property type="entry name" value="PSMG2_sf"/>
</dbReference>
<dbReference type="EMBL" id="NKYE01000012">
    <property type="protein sequence ID" value="OZM71563.1"/>
    <property type="molecule type" value="Genomic_DNA"/>
</dbReference>
<dbReference type="Gene3D" id="1.10.287.100">
    <property type="match status" value="1"/>
</dbReference>
<protein>
    <submittedName>
        <fullName evidence="1">Proteasome protein</fullName>
    </submittedName>
</protein>
<evidence type="ECO:0000313" key="1">
    <source>
        <dbReference type="EMBL" id="OZM71563.1"/>
    </source>
</evidence>
<keyword evidence="1" id="KW-0647">Proteasome</keyword>
<dbReference type="Proteomes" id="UP000242444">
    <property type="component" value="Unassembled WGS sequence"/>
</dbReference>
<proteinExistence type="predicted"/>
<sequence>MVQDPTGLYEVDSDVPDVTGAVLLEHLSGFVDAGAAGSLLTEHLLATFEHRVVARFDTDQLVDYRARRPAMGFETDRWVSYEVPELVVYLLHDAEHTPFLLLTGPEPDSQWERFVAAVRSLMERWEVRMSIGFHGIPMGVPHTRPLLVSAHATRSGLIDGHEPMHSRIQVPGSASSLLEYRLGEAGADAAGFAAQVPHYLGKSSYPSAALTLLESVARTAGLVVPDEALRDSARTADAEIARQVAESDEVAEVVHALERQYDAFKSAEERGSLLAEVGERIPSGDELASELEQFLAEYPGQGDR</sequence>
<accession>A0A263CZG6</accession>
<dbReference type="GO" id="GO:0000502">
    <property type="term" value="C:proteasome complex"/>
    <property type="evidence" value="ECO:0007669"/>
    <property type="project" value="UniProtKB-KW"/>
</dbReference>
<evidence type="ECO:0000313" key="2">
    <source>
        <dbReference type="Proteomes" id="UP000242444"/>
    </source>
</evidence>
<dbReference type="SUPFAM" id="SSF159659">
    <property type="entry name" value="Cgl1923-like"/>
    <property type="match status" value="1"/>
</dbReference>
<name>A0A263CZG6_9PSEU</name>
<reference evidence="1 2" key="1">
    <citation type="submission" date="2017-07" db="EMBL/GenBank/DDBJ databases">
        <title>Amycolatopsis antarcticus sp. nov., isolated from the surface of an Antarcticus brown macroalga.</title>
        <authorList>
            <person name="Wang J."/>
            <person name="Leiva S."/>
            <person name="Huang J."/>
            <person name="Huang Y."/>
        </authorList>
    </citation>
    <scope>NUCLEOTIDE SEQUENCE [LARGE SCALE GENOMIC DNA]</scope>
    <source>
        <strain evidence="1 2">AU-G6</strain>
    </source>
</reference>